<reference evidence="2 3" key="1">
    <citation type="journal article" date="2012" name="J. Am. Chem. Soc.">
        <title>Bacterial biosynthesis and maturation of the didemnin anti-cancer agents.</title>
        <authorList>
            <person name="Xu Y."/>
            <person name="Kersten R.D."/>
            <person name="Nam S.J."/>
            <person name="Lu L."/>
            <person name="Al-Suwailem A.M."/>
            <person name="Zheng H."/>
            <person name="Fenical W."/>
            <person name="Dorrestein P.C."/>
            <person name="Moore B.S."/>
            <person name="Qian P.Y."/>
        </authorList>
    </citation>
    <scope>NUCLEOTIDE SEQUENCE [LARGE SCALE GENOMIC DNA]</scope>
    <source>
        <strain evidence="2 3">KA081020-065</strain>
    </source>
</reference>
<dbReference type="KEGG" id="tmo:TMO_2928"/>
<dbReference type="EMBL" id="CP003236">
    <property type="protein sequence ID" value="AFK54766.1"/>
    <property type="molecule type" value="Genomic_DNA"/>
</dbReference>
<feature type="chain" id="PRO_5003680345" evidence="1">
    <location>
        <begin position="26"/>
        <end position="382"/>
    </location>
</feature>
<evidence type="ECO:0000256" key="1">
    <source>
        <dbReference type="SAM" id="SignalP"/>
    </source>
</evidence>
<organism evidence="2 3">
    <name type="scientific">Tistrella mobilis (strain KA081020-065)</name>
    <dbReference type="NCBI Taxonomy" id="1110502"/>
    <lineage>
        <taxon>Bacteria</taxon>
        <taxon>Pseudomonadati</taxon>
        <taxon>Pseudomonadota</taxon>
        <taxon>Alphaproteobacteria</taxon>
        <taxon>Geminicoccales</taxon>
        <taxon>Geminicoccaceae</taxon>
        <taxon>Tistrella</taxon>
    </lineage>
</organism>
<gene>
    <name evidence="2" type="ordered locus">TMO_2928</name>
</gene>
<accession>I3TPS8</accession>
<feature type="signal peptide" evidence="1">
    <location>
        <begin position="1"/>
        <end position="25"/>
    </location>
</feature>
<evidence type="ECO:0000313" key="2">
    <source>
        <dbReference type="EMBL" id="AFK54766.1"/>
    </source>
</evidence>
<keyword evidence="1" id="KW-0732">Signal</keyword>
<sequence>MMKIRKWACSVSSIVLILNGSAAFAQDCASLASDVGTRIADLKKKADTAPDDVESDYASATSKDYANKLFSRFEDLNKKAIQASQLINQGYNLAGYTSPFKEGQQQTKIPPVVTNTMSNAEALAQAAADDDNTKLDILSLRCSQSTEQTALSAYLAQADAGTVSSYEAAKYNICKVVHILADLQDKRQKLNDIRENGYPLFYLHEKEKKSYDGHSRTIQLKVDLRLYPVYPEHEDQDILLGKLEKIRLSYNSYFKWSDNNWTKLNVLQKLVDDQNDEKEVCWGSIKITSSVKADICSQVYNISTDSLKIKVRAKFKYSGDTHAVSLGTVTVPAPFGYLSDLSDMKEKKMQDLQAKVVDRIASLFGAYGDVIEKAQSWQKSCS</sequence>
<proteinExistence type="predicted"/>
<evidence type="ECO:0000313" key="3">
    <source>
        <dbReference type="Proteomes" id="UP000005258"/>
    </source>
</evidence>
<keyword evidence="3" id="KW-1185">Reference proteome</keyword>
<dbReference type="AlphaFoldDB" id="I3TPS8"/>
<protein>
    <submittedName>
        <fullName evidence="2">Truncated FmtB</fullName>
    </submittedName>
</protein>
<dbReference type="Proteomes" id="UP000005258">
    <property type="component" value="Chromosome"/>
</dbReference>
<dbReference type="STRING" id="1110502.TMO_2928"/>
<dbReference type="HOGENOM" id="CLU_723480_0_0_5"/>
<name>I3TPS8_TISMK</name>
<dbReference type="RefSeq" id="WP_014746443.1">
    <property type="nucleotide sequence ID" value="NC_017956.1"/>
</dbReference>